<dbReference type="AlphaFoldDB" id="A0A2N5T4A3"/>
<protein>
    <submittedName>
        <fullName evidence="2">Uncharacterized protein</fullName>
    </submittedName>
</protein>
<organism evidence="2 3">
    <name type="scientific">Puccinia coronata f. sp. avenae</name>
    <dbReference type="NCBI Taxonomy" id="200324"/>
    <lineage>
        <taxon>Eukaryota</taxon>
        <taxon>Fungi</taxon>
        <taxon>Dikarya</taxon>
        <taxon>Basidiomycota</taxon>
        <taxon>Pucciniomycotina</taxon>
        <taxon>Pucciniomycetes</taxon>
        <taxon>Pucciniales</taxon>
        <taxon>Pucciniaceae</taxon>
        <taxon>Puccinia</taxon>
    </lineage>
</organism>
<keyword evidence="3" id="KW-1185">Reference proteome</keyword>
<reference evidence="2 3" key="1">
    <citation type="submission" date="2017-11" db="EMBL/GenBank/DDBJ databases">
        <title>De novo assembly and phasing of dikaryotic genomes from two isolates of Puccinia coronata f. sp. avenae, the causal agent of oat crown rust.</title>
        <authorList>
            <person name="Miller M.E."/>
            <person name="Zhang Y."/>
            <person name="Omidvar V."/>
            <person name="Sperschneider J."/>
            <person name="Schwessinger B."/>
            <person name="Raley C."/>
            <person name="Palmer J.M."/>
            <person name="Garnica D."/>
            <person name="Upadhyaya N."/>
            <person name="Rathjen J."/>
            <person name="Taylor J.M."/>
            <person name="Park R.F."/>
            <person name="Dodds P.N."/>
            <person name="Hirsch C.D."/>
            <person name="Kianian S.F."/>
            <person name="Figueroa M."/>
        </authorList>
    </citation>
    <scope>NUCLEOTIDE SEQUENCE [LARGE SCALE GENOMIC DNA]</scope>
    <source>
        <strain evidence="2">12NC29</strain>
    </source>
</reference>
<feature type="region of interest" description="Disordered" evidence="1">
    <location>
        <begin position="48"/>
        <end position="68"/>
    </location>
</feature>
<sequence>MPSCSLYQPGEEVDVLTELLSTSSPGWYRYQLGGEVKLLAGLVQVPAQWGGQPPRRASTGTSSVGRSSSFARLVQVPARWGGQPPCRAGTGISSVGRSTSSPVGHPLDDQYTDHPLDD</sequence>
<gene>
    <name evidence="2" type="ORF">PCANC_08461</name>
</gene>
<proteinExistence type="predicted"/>
<feature type="compositionally biased region" description="Low complexity" evidence="1">
    <location>
        <begin position="55"/>
        <end position="68"/>
    </location>
</feature>
<comment type="caution">
    <text evidence="2">The sequence shown here is derived from an EMBL/GenBank/DDBJ whole genome shotgun (WGS) entry which is preliminary data.</text>
</comment>
<feature type="compositionally biased region" description="Basic and acidic residues" evidence="1">
    <location>
        <begin position="106"/>
        <end position="118"/>
    </location>
</feature>
<accession>A0A2N5T4A3</accession>
<dbReference type="Proteomes" id="UP000235388">
    <property type="component" value="Unassembled WGS sequence"/>
</dbReference>
<name>A0A2N5T4A3_9BASI</name>
<evidence type="ECO:0000256" key="1">
    <source>
        <dbReference type="SAM" id="MobiDB-lite"/>
    </source>
</evidence>
<dbReference type="EMBL" id="PGCJ01000799">
    <property type="protein sequence ID" value="PLW20315.1"/>
    <property type="molecule type" value="Genomic_DNA"/>
</dbReference>
<evidence type="ECO:0000313" key="3">
    <source>
        <dbReference type="Proteomes" id="UP000235388"/>
    </source>
</evidence>
<feature type="compositionally biased region" description="Polar residues" evidence="1">
    <location>
        <begin position="91"/>
        <end position="102"/>
    </location>
</feature>
<evidence type="ECO:0000313" key="2">
    <source>
        <dbReference type="EMBL" id="PLW20315.1"/>
    </source>
</evidence>
<feature type="region of interest" description="Disordered" evidence="1">
    <location>
        <begin position="81"/>
        <end position="118"/>
    </location>
</feature>